<dbReference type="RefSeq" id="WP_246189622.1">
    <property type="nucleotide sequence ID" value="NZ_CABFUZ020000177.1"/>
</dbReference>
<keyword evidence="2" id="KW-0472">Membrane</keyword>
<evidence type="ECO:0000313" key="5">
    <source>
        <dbReference type="Proteomes" id="UP000381693"/>
    </source>
</evidence>
<dbReference type="PANTHER" id="PTHR33371:SF4">
    <property type="entry name" value="INTERMEMBRANE PHOSPHOLIPID TRANSPORT SYSTEM BINDING PROTEIN MLAD"/>
    <property type="match status" value="1"/>
</dbReference>
<proteinExistence type="predicted"/>
<gene>
    <name evidence="4" type="ORF">MAMC_01685</name>
</gene>
<accession>A0A5E6MEL1</accession>
<sequence length="272" mass="29735">MATKHAEFQVGIFLLTGLAVIGILVVLLGRYGEKFRPTYEITVEFPNAYGLVKGAPVQFAGAPVGRVAGSPYPIREGRAVEVPLKMYADTKIRKDALFQIVDVGMLGDKSIEITPRGTTAPFLKEGDHVRGTRQTTIVDLAGEFRPVAESAGKVADEIGILVGRINEEVLTEDVAAEIRATIKDLHSVLTRTDHILEEAQYGRGPISRLLNDPALASDLRDFIYNLRRKGVLFYSDVAARQEQEGKPITTQPVRPVGAERTAQKVVAPQKHP</sequence>
<protein>
    <recommendedName>
        <fullName evidence="3">Mce/MlaD domain-containing protein</fullName>
    </recommendedName>
</protein>
<evidence type="ECO:0000256" key="2">
    <source>
        <dbReference type="SAM" id="Phobius"/>
    </source>
</evidence>
<evidence type="ECO:0000259" key="3">
    <source>
        <dbReference type="Pfam" id="PF02470"/>
    </source>
</evidence>
<dbReference type="EMBL" id="CABFUZ020000177">
    <property type="protein sequence ID" value="VVM07545.1"/>
    <property type="molecule type" value="Genomic_DNA"/>
</dbReference>
<evidence type="ECO:0000313" key="4">
    <source>
        <dbReference type="EMBL" id="VVM07545.1"/>
    </source>
</evidence>
<dbReference type="Pfam" id="PF02470">
    <property type="entry name" value="MlaD"/>
    <property type="match status" value="1"/>
</dbReference>
<dbReference type="AlphaFoldDB" id="A0A5E6MEL1"/>
<feature type="domain" description="Mce/MlaD" evidence="3">
    <location>
        <begin position="37"/>
        <end position="115"/>
    </location>
</feature>
<dbReference type="PANTHER" id="PTHR33371">
    <property type="entry name" value="INTERMEMBRANE PHOSPHOLIPID TRANSPORT SYSTEM BINDING PROTEIN MLAD-RELATED"/>
    <property type="match status" value="1"/>
</dbReference>
<keyword evidence="5" id="KW-1185">Reference proteome</keyword>
<keyword evidence="2" id="KW-0812">Transmembrane</keyword>
<evidence type="ECO:0000256" key="1">
    <source>
        <dbReference type="SAM" id="MobiDB-lite"/>
    </source>
</evidence>
<feature type="transmembrane region" description="Helical" evidence="2">
    <location>
        <begin position="6"/>
        <end position="28"/>
    </location>
</feature>
<feature type="region of interest" description="Disordered" evidence="1">
    <location>
        <begin position="244"/>
        <end position="272"/>
    </location>
</feature>
<name>A0A5E6MEL1_9BACT</name>
<keyword evidence="2" id="KW-1133">Transmembrane helix</keyword>
<dbReference type="InterPro" id="IPR052336">
    <property type="entry name" value="MlaD_Phospholipid_Transporter"/>
</dbReference>
<comment type="caution">
    <text evidence="4">The sequence shown here is derived from an EMBL/GenBank/DDBJ whole genome shotgun (WGS) entry which is preliminary data.</text>
</comment>
<dbReference type="InterPro" id="IPR003399">
    <property type="entry name" value="Mce/MlaD"/>
</dbReference>
<dbReference type="Proteomes" id="UP000381693">
    <property type="component" value="Unassembled WGS sequence"/>
</dbReference>
<reference evidence="4" key="1">
    <citation type="submission" date="2019-09" db="EMBL/GenBank/DDBJ databases">
        <authorList>
            <person name="Cremers G."/>
        </authorList>
    </citation>
    <scope>NUCLEOTIDE SEQUENCE [LARGE SCALE GENOMIC DNA]</scope>
    <source>
        <strain evidence="4">3B</strain>
    </source>
</reference>
<organism evidence="4 5">
    <name type="scientific">Methylacidimicrobium cyclopophantes</name>
    <dbReference type="NCBI Taxonomy" id="1041766"/>
    <lineage>
        <taxon>Bacteria</taxon>
        <taxon>Pseudomonadati</taxon>
        <taxon>Verrucomicrobiota</taxon>
        <taxon>Methylacidimicrobium</taxon>
    </lineage>
</organism>